<sequence>MNDSDHPAVPRSQERFAPPHLRTVKAAPLPYWPRPETGHLTLPVEDQRYLDLAAMAPPGEARSESDAAAGRRSFHPIMLVLTSTLLIVPFLLAGVLSVFAVDPEPFYGYIGFIFILGVVSALIWVTGLIVIGIEKIQRKRRRS</sequence>
<reference evidence="3" key="1">
    <citation type="submission" date="2024-02" db="EMBL/GenBank/DDBJ databases">
        <title>Tomenella chthoni gen. nov. sp. nov., a member of the family Jonesiaceae isolated from bat guano.</title>
        <authorList>
            <person name="Miller S.L."/>
            <person name="King J."/>
            <person name="Sankaranarayanan K."/>
            <person name="Lawson P.A."/>
        </authorList>
    </citation>
    <scope>NUCLEOTIDE SEQUENCE</scope>
    <source>
        <strain evidence="3">BS-20</strain>
    </source>
</reference>
<gene>
    <name evidence="3" type="ORF">V5R04_11660</name>
</gene>
<feature type="transmembrane region" description="Helical" evidence="2">
    <location>
        <begin position="106"/>
        <end position="133"/>
    </location>
</feature>
<protein>
    <submittedName>
        <fullName evidence="3">Uncharacterized protein</fullName>
    </submittedName>
</protein>
<dbReference type="EMBL" id="CP146203">
    <property type="protein sequence ID" value="XBH20872.1"/>
    <property type="molecule type" value="Genomic_DNA"/>
</dbReference>
<keyword evidence="2" id="KW-0472">Membrane</keyword>
<keyword evidence="2" id="KW-0812">Transmembrane</keyword>
<evidence type="ECO:0000256" key="1">
    <source>
        <dbReference type="SAM" id="MobiDB-lite"/>
    </source>
</evidence>
<proteinExistence type="predicted"/>
<evidence type="ECO:0000256" key="2">
    <source>
        <dbReference type="SAM" id="Phobius"/>
    </source>
</evidence>
<accession>A0AAU7DRP2</accession>
<name>A0AAU7DRP2_9MICO</name>
<feature type="compositionally biased region" description="Basic and acidic residues" evidence="1">
    <location>
        <begin position="1"/>
        <end position="14"/>
    </location>
</feature>
<organism evidence="3">
    <name type="scientific">Jonesiaceae bacterium BS-20</name>
    <dbReference type="NCBI Taxonomy" id="3120821"/>
    <lineage>
        <taxon>Bacteria</taxon>
        <taxon>Bacillati</taxon>
        <taxon>Actinomycetota</taxon>
        <taxon>Actinomycetes</taxon>
        <taxon>Micrococcales</taxon>
        <taxon>Jonesiaceae</taxon>
    </lineage>
</organism>
<feature type="transmembrane region" description="Helical" evidence="2">
    <location>
        <begin position="77"/>
        <end position="100"/>
    </location>
</feature>
<evidence type="ECO:0000313" key="3">
    <source>
        <dbReference type="EMBL" id="XBH20872.1"/>
    </source>
</evidence>
<dbReference type="AlphaFoldDB" id="A0AAU7DRP2"/>
<feature type="region of interest" description="Disordered" evidence="1">
    <location>
        <begin position="1"/>
        <end position="20"/>
    </location>
</feature>
<keyword evidence="2" id="KW-1133">Transmembrane helix</keyword>